<keyword evidence="4" id="KW-1185">Reference proteome</keyword>
<dbReference type="RefSeq" id="WP_267542616.1">
    <property type="nucleotide sequence ID" value="NZ_JAPNKA010000001.1"/>
</dbReference>
<comment type="caution">
    <text evidence="3">The sequence shown here is derived from an EMBL/GenBank/DDBJ whole genome shotgun (WGS) entry which is preliminary data.</text>
</comment>
<evidence type="ECO:0000313" key="4">
    <source>
        <dbReference type="Proteomes" id="UP001207654"/>
    </source>
</evidence>
<evidence type="ECO:0000259" key="2">
    <source>
        <dbReference type="Pfam" id="PF06722"/>
    </source>
</evidence>
<sequence length="322" mass="34968">MVHDLTGIPFVSVYVEHSGSGGGHPAFQEAVRQIINPVRVKAGLPPFHNPLVDGESPQLVLYAMSRHVRPPPRDWPGHHHMVGYFFLDDGALTWEPPAALRDFLAAGEPPLFFTFGSLKHEDPDGFTDLLVAAAQRAGRRAIIQSGWSQLARRPLPPGFLAVDGMLPYAWLFPRVACVVHHSGAGTCSLAFRAGVPQVLVPHAYDQFLWADLGFARGCAPAPLPAAQLTATRLGDAIREALESSRLHEAATALGESVRAEQGLLVARQHIESLLTRVGVNAGRPAARPGRAASSEDGWGEDEAPGERRRSVMEQQRARRRDL</sequence>
<dbReference type="EMBL" id="JAPNKA010000001">
    <property type="protein sequence ID" value="MCY1078498.1"/>
    <property type="molecule type" value="Genomic_DNA"/>
</dbReference>
<protein>
    <submittedName>
        <fullName evidence="3">Glycosyltransferase</fullName>
    </submittedName>
</protein>
<dbReference type="InterPro" id="IPR050426">
    <property type="entry name" value="Glycosyltransferase_28"/>
</dbReference>
<feature type="domain" description="Erythromycin biosynthesis protein CIII-like C-terminal" evidence="2">
    <location>
        <begin position="155"/>
        <end position="258"/>
    </location>
</feature>
<reference evidence="3 4" key="1">
    <citation type="submission" date="2022-11" db="EMBL/GenBank/DDBJ databases">
        <title>Minimal conservation of predation-associated metabolite biosynthetic gene clusters underscores biosynthetic potential of Myxococcota including descriptions for ten novel species: Archangium lansinium sp. nov., Myxococcus landrumus sp. nov., Nannocystis bai.</title>
        <authorList>
            <person name="Ahearne A."/>
            <person name="Stevens C."/>
            <person name="Phillips K."/>
        </authorList>
    </citation>
    <scope>NUCLEOTIDE SEQUENCE [LARGE SCALE GENOMIC DNA]</scope>
    <source>
        <strain evidence="3 4">MIWBW</strain>
    </source>
</reference>
<organism evidence="3 4">
    <name type="scientific">Archangium lansingense</name>
    <dbReference type="NCBI Taxonomy" id="2995310"/>
    <lineage>
        <taxon>Bacteria</taxon>
        <taxon>Pseudomonadati</taxon>
        <taxon>Myxococcota</taxon>
        <taxon>Myxococcia</taxon>
        <taxon>Myxococcales</taxon>
        <taxon>Cystobacterineae</taxon>
        <taxon>Archangiaceae</taxon>
        <taxon>Archangium</taxon>
    </lineage>
</organism>
<evidence type="ECO:0000256" key="1">
    <source>
        <dbReference type="SAM" id="MobiDB-lite"/>
    </source>
</evidence>
<dbReference type="PANTHER" id="PTHR48050:SF13">
    <property type="entry name" value="STEROL 3-BETA-GLUCOSYLTRANSFERASE UGT80A2"/>
    <property type="match status" value="1"/>
</dbReference>
<dbReference type="Gene3D" id="3.40.50.2000">
    <property type="entry name" value="Glycogen Phosphorylase B"/>
    <property type="match status" value="2"/>
</dbReference>
<name>A0ABT4AA10_9BACT</name>
<feature type="region of interest" description="Disordered" evidence="1">
    <location>
        <begin position="282"/>
        <end position="322"/>
    </location>
</feature>
<dbReference type="Pfam" id="PF06722">
    <property type="entry name" value="EryCIII-like_C"/>
    <property type="match status" value="1"/>
</dbReference>
<proteinExistence type="predicted"/>
<feature type="compositionally biased region" description="Low complexity" evidence="1">
    <location>
        <begin position="282"/>
        <end position="292"/>
    </location>
</feature>
<evidence type="ECO:0000313" key="3">
    <source>
        <dbReference type="EMBL" id="MCY1078498.1"/>
    </source>
</evidence>
<dbReference type="PANTHER" id="PTHR48050">
    <property type="entry name" value="STEROL 3-BETA-GLUCOSYLTRANSFERASE"/>
    <property type="match status" value="1"/>
</dbReference>
<dbReference type="Proteomes" id="UP001207654">
    <property type="component" value="Unassembled WGS sequence"/>
</dbReference>
<dbReference type="SUPFAM" id="SSF53756">
    <property type="entry name" value="UDP-Glycosyltransferase/glycogen phosphorylase"/>
    <property type="match status" value="1"/>
</dbReference>
<accession>A0ABT4AA10</accession>
<dbReference type="InterPro" id="IPR010610">
    <property type="entry name" value="EryCIII-like_C"/>
</dbReference>
<gene>
    <name evidence="3" type="ORF">OV287_28890</name>
</gene>